<sequence>MLPWLGSTVAAAPLALRTLAYTSSWVAHSLIVQMLVWGVLTVYNRNGLSKKNTREPALPVSRMLLADVFGYYSWMIGAGLVQAWYNPTMDSWGFEFPFTKLLWYQLPIIMAYDTWFFFVHRYAHINKWLFRHVHAMHHRNDAYLNVTSNSFEHPIDGLMVVGIPVGFVALLGCHIGNFWTLFVPMHTIACIFVFGHSGYDLALDEWHHVALLAINPMLLIQLVTANAAVPMDHEDHHTNPRVNFSLFFTFWDDLFDCSHPKRAPFTFLLWFVSLFFFVPLSLYYEWIWFGPASFFAALVLHIFTPLPNAVYKLLGGVVSRTVSRLPIWDWMRRDLLLTYAEPGQPGAFDADPSRRYIFCYQPMGVQARGAYYTFAGKGRRSPVSKLHDVKLAAGRVLWGTPIVQQLLALYDCCDTSYATLSALLTDKELS</sequence>
<dbReference type="GO" id="GO:0016020">
    <property type="term" value="C:membrane"/>
    <property type="evidence" value="ECO:0007669"/>
    <property type="project" value="UniProtKB-SubCell"/>
</dbReference>
<reference evidence="8 9" key="1">
    <citation type="journal article" date="2013" name="BMC Genomics">
        <title>Reconstruction of the lipid metabolism for the microalga Monoraphidium neglectum from its genome sequence reveals characteristics suitable for biofuel production.</title>
        <authorList>
            <person name="Bogen C."/>
            <person name="Al-Dilaimi A."/>
            <person name="Albersmeier A."/>
            <person name="Wichmann J."/>
            <person name="Grundmann M."/>
            <person name="Rupp O."/>
            <person name="Lauersen K.J."/>
            <person name="Blifernez-Klassen O."/>
            <person name="Kalinowski J."/>
            <person name="Goesmann A."/>
            <person name="Mussgnug J.H."/>
            <person name="Kruse O."/>
        </authorList>
    </citation>
    <scope>NUCLEOTIDE SEQUENCE [LARGE SCALE GENOMIC DNA]</scope>
    <source>
        <strain evidence="8 9">SAG 48.87</strain>
    </source>
</reference>
<feature type="transmembrane region" description="Helical" evidence="6">
    <location>
        <begin position="64"/>
        <end position="85"/>
    </location>
</feature>
<dbReference type="PANTHER" id="PTHR11863">
    <property type="entry name" value="STEROL DESATURASE"/>
    <property type="match status" value="1"/>
</dbReference>
<feature type="transmembrane region" description="Helical" evidence="6">
    <location>
        <begin position="267"/>
        <end position="286"/>
    </location>
</feature>
<dbReference type="GO" id="GO:0005506">
    <property type="term" value="F:iron ion binding"/>
    <property type="evidence" value="ECO:0007669"/>
    <property type="project" value="InterPro"/>
</dbReference>
<feature type="transmembrane region" description="Helical" evidence="6">
    <location>
        <begin position="292"/>
        <end position="314"/>
    </location>
</feature>
<accession>A0A0D2MPZ9</accession>
<evidence type="ECO:0000256" key="5">
    <source>
        <dbReference type="ARBA" id="ARBA00023136"/>
    </source>
</evidence>
<keyword evidence="9" id="KW-1185">Reference proteome</keyword>
<keyword evidence="4 6" id="KW-1133">Transmembrane helix</keyword>
<dbReference type="GO" id="GO:0008610">
    <property type="term" value="P:lipid biosynthetic process"/>
    <property type="evidence" value="ECO:0007669"/>
    <property type="project" value="InterPro"/>
</dbReference>
<comment type="subcellular location">
    <subcellularLocation>
        <location evidence="1">Membrane</location>
    </subcellularLocation>
</comment>
<evidence type="ECO:0000256" key="1">
    <source>
        <dbReference type="ARBA" id="ARBA00004370"/>
    </source>
</evidence>
<name>A0A0D2MPZ9_9CHLO</name>
<dbReference type="GO" id="GO:0016491">
    <property type="term" value="F:oxidoreductase activity"/>
    <property type="evidence" value="ECO:0007669"/>
    <property type="project" value="InterPro"/>
</dbReference>
<dbReference type="InterPro" id="IPR050307">
    <property type="entry name" value="Sterol_Desaturase_Related"/>
</dbReference>
<dbReference type="InterPro" id="IPR006694">
    <property type="entry name" value="Fatty_acid_hydroxylase"/>
</dbReference>
<proteinExistence type="inferred from homology"/>
<dbReference type="OrthoDB" id="1658724at2759"/>
<feature type="transmembrane region" description="Helical" evidence="6">
    <location>
        <begin position="25"/>
        <end position="43"/>
    </location>
</feature>
<dbReference type="STRING" id="145388.A0A0D2MPZ9"/>
<organism evidence="8 9">
    <name type="scientific">Monoraphidium neglectum</name>
    <dbReference type="NCBI Taxonomy" id="145388"/>
    <lineage>
        <taxon>Eukaryota</taxon>
        <taxon>Viridiplantae</taxon>
        <taxon>Chlorophyta</taxon>
        <taxon>core chlorophytes</taxon>
        <taxon>Chlorophyceae</taxon>
        <taxon>CS clade</taxon>
        <taxon>Sphaeropleales</taxon>
        <taxon>Selenastraceae</taxon>
        <taxon>Monoraphidium</taxon>
    </lineage>
</organism>
<feature type="transmembrane region" description="Helical" evidence="6">
    <location>
        <begin position="101"/>
        <end position="119"/>
    </location>
</feature>
<dbReference type="KEGG" id="mng:MNEG_11249"/>
<evidence type="ECO:0000259" key="7">
    <source>
        <dbReference type="Pfam" id="PF04116"/>
    </source>
</evidence>
<feature type="domain" description="Fatty acid hydroxylase" evidence="7">
    <location>
        <begin position="108"/>
        <end position="255"/>
    </location>
</feature>
<evidence type="ECO:0000256" key="4">
    <source>
        <dbReference type="ARBA" id="ARBA00022989"/>
    </source>
</evidence>
<feature type="transmembrane region" description="Helical" evidence="6">
    <location>
        <begin position="206"/>
        <end position="229"/>
    </location>
</feature>
<dbReference type="Proteomes" id="UP000054498">
    <property type="component" value="Unassembled WGS sequence"/>
</dbReference>
<dbReference type="EMBL" id="KK102876">
    <property type="protein sequence ID" value="KIY96715.1"/>
    <property type="molecule type" value="Genomic_DNA"/>
</dbReference>
<evidence type="ECO:0000256" key="2">
    <source>
        <dbReference type="ARBA" id="ARBA00009324"/>
    </source>
</evidence>
<evidence type="ECO:0000256" key="6">
    <source>
        <dbReference type="SAM" id="Phobius"/>
    </source>
</evidence>
<dbReference type="RefSeq" id="XP_013895735.1">
    <property type="nucleotide sequence ID" value="XM_014040281.1"/>
</dbReference>
<dbReference type="GeneID" id="25728492"/>
<keyword evidence="5 6" id="KW-0472">Membrane</keyword>
<evidence type="ECO:0000256" key="3">
    <source>
        <dbReference type="ARBA" id="ARBA00022692"/>
    </source>
</evidence>
<protein>
    <recommendedName>
        <fullName evidence="7">Fatty acid hydroxylase domain-containing protein</fullName>
    </recommendedName>
</protein>
<evidence type="ECO:0000313" key="8">
    <source>
        <dbReference type="EMBL" id="KIY96715.1"/>
    </source>
</evidence>
<keyword evidence="3 6" id="KW-0812">Transmembrane</keyword>
<dbReference type="AlphaFoldDB" id="A0A0D2MPZ9"/>
<feature type="transmembrane region" description="Helical" evidence="6">
    <location>
        <begin position="167"/>
        <end position="194"/>
    </location>
</feature>
<gene>
    <name evidence="8" type="ORF">MNEG_11249</name>
</gene>
<evidence type="ECO:0000313" key="9">
    <source>
        <dbReference type="Proteomes" id="UP000054498"/>
    </source>
</evidence>
<comment type="similarity">
    <text evidence="2">Belongs to the sterol desaturase family.</text>
</comment>
<dbReference type="Pfam" id="PF04116">
    <property type="entry name" value="FA_hydroxylase"/>
    <property type="match status" value="1"/>
</dbReference>